<feature type="chain" id="PRO_5030885122" description="Leucine-rich repeat-containing N-terminal plant-type domain-containing protein" evidence="8">
    <location>
        <begin position="30"/>
        <end position="314"/>
    </location>
</feature>
<dbReference type="GO" id="GO:0016020">
    <property type="term" value="C:membrane"/>
    <property type="evidence" value="ECO:0007669"/>
    <property type="project" value="UniProtKB-SubCell"/>
</dbReference>
<dbReference type="PANTHER" id="PTHR48059">
    <property type="entry name" value="POLYGALACTURONASE INHIBITOR 1"/>
    <property type="match status" value="1"/>
</dbReference>
<keyword evidence="6" id="KW-0472">Membrane</keyword>
<evidence type="ECO:0000313" key="11">
    <source>
        <dbReference type="Proteomes" id="UP000596660"/>
    </source>
</evidence>
<feature type="domain" description="Leucine-rich repeat-containing N-terminal plant-type" evidence="9">
    <location>
        <begin position="35"/>
        <end position="70"/>
    </location>
</feature>
<sequence length="314" mass="34584">MQAPALKCSLLFFSYTFLLFLSSLNLASSAIVCNPSDKKALLDIKYHFHNVSAFKTWDSKTDCCNDWSGVLGCDKHGHVTTLDFTSYNLAGPIPSSLGKLRKLKTAILHTNNLSGHIPSFLGLMRNLEFLYLYDNKLTGPIPSSLSQLPKISAINLGSNQLTGSIPESFGSFISPLITSLSLYSNKLSGPVPKSLGKANIQLLDLNDNKFTGDASFLFSKDNTSLFSIDISNNLFHFDFSNVDLPQSLEYLNISHNKIYGSLPKRLGQLPLKKIDVSFNQLCGKIPTGRRLKQFSPVFFSHNKCLCGPPLAPCH</sequence>
<dbReference type="FunFam" id="3.80.10.10:FF:000400">
    <property type="entry name" value="Nuclear pore complex protein NUP107"/>
    <property type="match status" value="1"/>
</dbReference>
<organism evidence="10 11">
    <name type="scientific">Chenopodium quinoa</name>
    <name type="common">Quinoa</name>
    <dbReference type="NCBI Taxonomy" id="63459"/>
    <lineage>
        <taxon>Eukaryota</taxon>
        <taxon>Viridiplantae</taxon>
        <taxon>Streptophyta</taxon>
        <taxon>Embryophyta</taxon>
        <taxon>Tracheophyta</taxon>
        <taxon>Spermatophyta</taxon>
        <taxon>Magnoliopsida</taxon>
        <taxon>eudicotyledons</taxon>
        <taxon>Gunneridae</taxon>
        <taxon>Pentapetalae</taxon>
        <taxon>Caryophyllales</taxon>
        <taxon>Chenopodiaceae</taxon>
        <taxon>Chenopodioideae</taxon>
        <taxon>Atripliceae</taxon>
        <taxon>Chenopodium</taxon>
    </lineage>
</organism>
<evidence type="ECO:0000256" key="3">
    <source>
        <dbReference type="ARBA" id="ARBA00022614"/>
    </source>
</evidence>
<dbReference type="InterPro" id="IPR032675">
    <property type="entry name" value="LRR_dom_sf"/>
</dbReference>
<evidence type="ECO:0000256" key="6">
    <source>
        <dbReference type="ARBA" id="ARBA00023136"/>
    </source>
</evidence>
<dbReference type="InterPro" id="IPR013210">
    <property type="entry name" value="LRR_N_plant-typ"/>
</dbReference>
<dbReference type="OMA" id="TWNANTD"/>
<evidence type="ECO:0000256" key="5">
    <source>
        <dbReference type="ARBA" id="ARBA00022737"/>
    </source>
</evidence>
<dbReference type="Gramene" id="AUR62025955-RA">
    <property type="protein sequence ID" value="AUR62025955-RA:cds"/>
    <property type="gene ID" value="AUR62025955"/>
</dbReference>
<keyword evidence="4 8" id="KW-0732">Signal</keyword>
<keyword evidence="3" id="KW-0433">Leucine-rich repeat</keyword>
<dbReference type="InterPro" id="IPR001611">
    <property type="entry name" value="Leu-rich_rpt"/>
</dbReference>
<keyword evidence="11" id="KW-1185">Reference proteome</keyword>
<dbReference type="Gene3D" id="3.80.10.10">
    <property type="entry name" value="Ribonuclease Inhibitor"/>
    <property type="match status" value="1"/>
</dbReference>
<name>A0A803MA38_CHEQI</name>
<evidence type="ECO:0000256" key="1">
    <source>
        <dbReference type="ARBA" id="ARBA00004196"/>
    </source>
</evidence>
<evidence type="ECO:0000259" key="9">
    <source>
        <dbReference type="Pfam" id="PF08263"/>
    </source>
</evidence>
<reference evidence="10" key="2">
    <citation type="submission" date="2021-03" db="UniProtKB">
        <authorList>
            <consortium name="EnsemblPlants"/>
        </authorList>
    </citation>
    <scope>IDENTIFICATION</scope>
</reference>
<feature type="signal peptide" evidence="8">
    <location>
        <begin position="1"/>
        <end position="29"/>
    </location>
</feature>
<comment type="subcellular location">
    <subcellularLocation>
        <location evidence="1">Cell envelope</location>
    </subcellularLocation>
    <subcellularLocation>
        <location evidence="2">Membrane</location>
    </subcellularLocation>
</comment>
<evidence type="ECO:0000256" key="4">
    <source>
        <dbReference type="ARBA" id="ARBA00022729"/>
    </source>
</evidence>
<accession>A0A803MA38</accession>
<dbReference type="SUPFAM" id="SSF52058">
    <property type="entry name" value="L domain-like"/>
    <property type="match status" value="1"/>
</dbReference>
<proteinExistence type="inferred from homology"/>
<protein>
    <recommendedName>
        <fullName evidence="9">Leucine-rich repeat-containing N-terminal plant-type domain-containing protein</fullName>
    </recommendedName>
</protein>
<reference evidence="10" key="1">
    <citation type="journal article" date="2017" name="Nature">
        <title>The genome of Chenopodium quinoa.</title>
        <authorList>
            <person name="Jarvis D.E."/>
            <person name="Ho Y.S."/>
            <person name="Lightfoot D.J."/>
            <person name="Schmoeckel S.M."/>
            <person name="Li B."/>
            <person name="Borm T.J.A."/>
            <person name="Ohyanagi H."/>
            <person name="Mineta K."/>
            <person name="Michell C.T."/>
            <person name="Saber N."/>
            <person name="Kharbatia N.M."/>
            <person name="Rupper R.R."/>
            <person name="Sharp A.R."/>
            <person name="Dally N."/>
            <person name="Boughton B.A."/>
            <person name="Woo Y.H."/>
            <person name="Gao G."/>
            <person name="Schijlen E.G.W.M."/>
            <person name="Guo X."/>
            <person name="Momin A.A."/>
            <person name="Negrao S."/>
            <person name="Al-Babili S."/>
            <person name="Gehring C."/>
            <person name="Roessner U."/>
            <person name="Jung C."/>
            <person name="Murphy K."/>
            <person name="Arold S.T."/>
            <person name="Gojobori T."/>
            <person name="van der Linden C.G."/>
            <person name="van Loo E.N."/>
            <person name="Jellen E.N."/>
            <person name="Maughan P.J."/>
            <person name="Tester M."/>
        </authorList>
    </citation>
    <scope>NUCLEOTIDE SEQUENCE [LARGE SCALE GENOMIC DNA]</scope>
    <source>
        <strain evidence="10">cv. PI 614886</strain>
    </source>
</reference>
<evidence type="ECO:0000256" key="7">
    <source>
        <dbReference type="ARBA" id="ARBA00038043"/>
    </source>
</evidence>
<evidence type="ECO:0000256" key="8">
    <source>
        <dbReference type="SAM" id="SignalP"/>
    </source>
</evidence>
<dbReference type="AlphaFoldDB" id="A0A803MA38"/>
<dbReference type="Proteomes" id="UP000596660">
    <property type="component" value="Unplaced"/>
</dbReference>
<dbReference type="InterPro" id="IPR051848">
    <property type="entry name" value="PGIP"/>
</dbReference>
<dbReference type="Pfam" id="PF08263">
    <property type="entry name" value="LRRNT_2"/>
    <property type="match status" value="1"/>
</dbReference>
<comment type="similarity">
    <text evidence="7">Belongs to the polygalacturonase-inhibiting protein family.</text>
</comment>
<dbReference type="EnsemblPlants" id="AUR62025955-RA">
    <property type="protein sequence ID" value="AUR62025955-RA:cds"/>
    <property type="gene ID" value="AUR62025955"/>
</dbReference>
<evidence type="ECO:0000313" key="10">
    <source>
        <dbReference type="EnsemblPlants" id="AUR62025955-RA:cds"/>
    </source>
</evidence>
<dbReference type="PANTHER" id="PTHR48059:SF37">
    <property type="entry name" value="LEUCINE-RICH REPEAT PROTEIN FLOR 1-LIKE"/>
    <property type="match status" value="1"/>
</dbReference>
<keyword evidence="5" id="KW-0677">Repeat</keyword>
<evidence type="ECO:0000256" key="2">
    <source>
        <dbReference type="ARBA" id="ARBA00004370"/>
    </source>
</evidence>
<dbReference type="Pfam" id="PF00560">
    <property type="entry name" value="LRR_1"/>
    <property type="match status" value="4"/>
</dbReference>